<protein>
    <submittedName>
        <fullName evidence="3">Uncharacterized protein</fullName>
    </submittedName>
</protein>
<comment type="caution">
    <text evidence="3">The sequence shown here is derived from an EMBL/GenBank/DDBJ whole genome shotgun (WGS) entry which is preliminary data.</text>
</comment>
<gene>
    <name evidence="3" type="ORF">ABH943_004049</name>
</gene>
<keyword evidence="4" id="KW-1185">Reference proteome</keyword>
<proteinExistence type="predicted"/>
<evidence type="ECO:0000256" key="1">
    <source>
        <dbReference type="SAM" id="Coils"/>
    </source>
</evidence>
<feature type="coiled-coil region" evidence="1">
    <location>
        <begin position="182"/>
        <end position="216"/>
    </location>
</feature>
<name>A0ABW8MQ05_9BURK</name>
<feature type="region of interest" description="Disordered" evidence="2">
    <location>
        <begin position="143"/>
        <end position="165"/>
    </location>
</feature>
<reference evidence="3 4" key="1">
    <citation type="submission" date="2024-11" db="EMBL/GenBank/DDBJ databases">
        <title>Using genomics to understand microbial adaptation to soil warming.</title>
        <authorList>
            <person name="Deangelis K.M. PhD."/>
        </authorList>
    </citation>
    <scope>NUCLEOTIDE SEQUENCE [LARGE SCALE GENOMIC DNA]</scope>
    <source>
        <strain evidence="3 4">GAS97</strain>
    </source>
</reference>
<evidence type="ECO:0000256" key="2">
    <source>
        <dbReference type="SAM" id="MobiDB-lite"/>
    </source>
</evidence>
<dbReference type="EMBL" id="JBIYDN010000012">
    <property type="protein sequence ID" value="MFK4444027.1"/>
    <property type="molecule type" value="Genomic_DNA"/>
</dbReference>
<evidence type="ECO:0000313" key="3">
    <source>
        <dbReference type="EMBL" id="MFK4444027.1"/>
    </source>
</evidence>
<accession>A0ABW8MQ05</accession>
<dbReference type="Proteomes" id="UP001620514">
    <property type="component" value="Unassembled WGS sequence"/>
</dbReference>
<keyword evidence="1" id="KW-0175">Coiled coil</keyword>
<sequence>MQRLSEQIVCLDWHKSCFRDRTTLVIASDFCPPVHITMPTTPVIETHLSAFHEVLAECTDLKSRVETEREAVPAITAAIVQASETLARRGYMTPQKVEGLTLSMEENALDLKAALDEVDASIQTAIGPVEKFAAATERMRMAQRGPHPDHLGPAAADQSGRPEPRMFDSLAAQHSALCEHLLESVRELADKATYRLDDLREKIDRLQSSFGEITAAMAS</sequence>
<organism evidence="3 4">
    <name type="scientific">Caballeronia udeis</name>
    <dbReference type="NCBI Taxonomy" id="1232866"/>
    <lineage>
        <taxon>Bacteria</taxon>
        <taxon>Pseudomonadati</taxon>
        <taxon>Pseudomonadota</taxon>
        <taxon>Betaproteobacteria</taxon>
        <taxon>Burkholderiales</taxon>
        <taxon>Burkholderiaceae</taxon>
        <taxon>Caballeronia</taxon>
    </lineage>
</organism>
<evidence type="ECO:0000313" key="4">
    <source>
        <dbReference type="Proteomes" id="UP001620514"/>
    </source>
</evidence>